<name>A0ABZ3H5M1_GEOAI</name>
<dbReference type="EMBL" id="CP087714">
    <property type="protein sequence ID" value="XAT63941.1"/>
    <property type="molecule type" value="Genomic_DNA"/>
</dbReference>
<dbReference type="GO" id="GO:0043743">
    <property type="term" value="F:LPPG:FO 2-phospho-L-lactate transferase activity"/>
    <property type="evidence" value="ECO:0007669"/>
    <property type="project" value="UniProtKB-EC"/>
</dbReference>
<dbReference type="NCBIfam" id="TIGR01819">
    <property type="entry name" value="F420_cofD"/>
    <property type="match status" value="1"/>
</dbReference>
<comment type="pathway">
    <text evidence="3">Cofactor biosynthesis; coenzyme F420 biosynthesis.</text>
</comment>
<comment type="similarity">
    <text evidence="3">Belongs to the CofD family.</text>
</comment>
<dbReference type="PANTHER" id="PTHR43007">
    <property type="entry name" value="2-PHOSPHO-L-LACTATE TRANSFERASE"/>
    <property type="match status" value="1"/>
</dbReference>
<gene>
    <name evidence="3 4" type="primary">cofD</name>
    <name evidence="4" type="ORF">LPQ35_00835</name>
</gene>
<dbReference type="Gene3D" id="1.10.8.240">
    <property type="entry name" value="CofD-like domain"/>
    <property type="match status" value="1"/>
</dbReference>
<evidence type="ECO:0000256" key="3">
    <source>
        <dbReference type="HAMAP-Rule" id="MF_01257"/>
    </source>
</evidence>
<feature type="binding site" evidence="3">
    <location>
        <position position="47"/>
    </location>
    <ligand>
        <name>7,8-didemethyl-8-hydroxy-5-deazariboflavin</name>
        <dbReference type="ChEBI" id="CHEBI:59904"/>
    </ligand>
</feature>
<dbReference type="RefSeq" id="WP_193808579.1">
    <property type="nucleotide sequence ID" value="NZ_CP087714.1"/>
</dbReference>
<dbReference type="InterPro" id="IPR010115">
    <property type="entry name" value="FbiA/CofD"/>
</dbReference>
<dbReference type="Pfam" id="PF01933">
    <property type="entry name" value="CofD"/>
    <property type="match status" value="1"/>
</dbReference>
<keyword evidence="1 3" id="KW-0808">Transferase</keyword>
<dbReference type="InterPro" id="IPR038136">
    <property type="entry name" value="CofD-like_dom_sf"/>
</dbReference>
<comment type="subunit">
    <text evidence="3">Homodimer.</text>
</comment>
<sequence>MLTFLSGGTGTPKLLAGMKEVERDFAVVVNTAEDVWVSGNKICPDIDSVIYALAGIIDDLKWWGIKDDTFHTHNRLKELGIDEGMMIGDADRATHVFRSEMLRRGLSLREVTGKLARAMGVEQKVLPMCEEDVATQVITKEGRMHFQEFWVKRKGEPEVVGIEVEGIDKAKPAEGVLETIAESRAVIIGPSNPVTSIGPILMINEIRKALENKKVIAVSPIVGKNPVSGPAGKFMKALGYEVSPEGVLDFYQGLVDVFVVQHGDGFKSDSAEVVETNTIMKTGKDAVNLAKFILNLL</sequence>
<dbReference type="HAMAP" id="MF_01257">
    <property type="entry name" value="CofD"/>
    <property type="match status" value="1"/>
</dbReference>
<comment type="caution">
    <text evidence="3">Lacks conserved residue(s) required for the propagation of feature annotation.</text>
</comment>
<evidence type="ECO:0000313" key="4">
    <source>
        <dbReference type="EMBL" id="XAT63941.1"/>
    </source>
</evidence>
<dbReference type="Proteomes" id="UP001492541">
    <property type="component" value="Chromosome"/>
</dbReference>
<keyword evidence="2 3" id="KW-0460">Magnesium</keyword>
<comment type="cofactor">
    <cofactor evidence="3">
        <name>Mg(2+)</name>
        <dbReference type="ChEBI" id="CHEBI:18420"/>
    </cofactor>
</comment>
<evidence type="ECO:0000313" key="5">
    <source>
        <dbReference type="Proteomes" id="UP001492541"/>
    </source>
</evidence>
<dbReference type="PANTHER" id="PTHR43007:SF1">
    <property type="entry name" value="2-PHOSPHO-L-LACTATE TRANSFERASE"/>
    <property type="match status" value="1"/>
</dbReference>
<evidence type="ECO:0000256" key="2">
    <source>
        <dbReference type="ARBA" id="ARBA00022842"/>
    </source>
</evidence>
<proteinExistence type="inferred from homology"/>
<comment type="catalytic activity">
    <reaction evidence="3">
        <text>(2S)-lactyl-2-diphospho-5'-guanosine + 7,8-didemethyl-8-hydroxy-5-deazariboflavin = oxidized coenzyme F420-0 + GMP + H(+)</text>
        <dbReference type="Rhea" id="RHEA:63444"/>
        <dbReference type="ChEBI" id="CHEBI:15378"/>
        <dbReference type="ChEBI" id="CHEBI:58115"/>
        <dbReference type="ChEBI" id="CHEBI:59435"/>
        <dbReference type="ChEBI" id="CHEBI:59904"/>
        <dbReference type="ChEBI" id="CHEBI:59907"/>
        <dbReference type="EC" id="2.7.8.28"/>
    </reaction>
</comment>
<reference evidence="4 5" key="1">
    <citation type="submission" date="2021-11" db="EMBL/GenBank/DDBJ databases">
        <title>Whole genome of Geoglobus acetivorans.</title>
        <authorList>
            <person name="Liu D."/>
        </authorList>
    </citation>
    <scope>NUCLEOTIDE SEQUENCE [LARGE SCALE GENOMIC DNA]</scope>
    <source>
        <strain evidence="4 5">SBH6</strain>
    </source>
</reference>
<dbReference type="CDD" id="cd07186">
    <property type="entry name" value="CofD_like"/>
    <property type="match status" value="1"/>
</dbReference>
<evidence type="ECO:0000256" key="1">
    <source>
        <dbReference type="ARBA" id="ARBA00022679"/>
    </source>
</evidence>
<dbReference type="InterPro" id="IPR002882">
    <property type="entry name" value="CofD"/>
</dbReference>
<accession>A0ABZ3H5M1</accession>
<dbReference type="SUPFAM" id="SSF142338">
    <property type="entry name" value="CofD-like"/>
    <property type="match status" value="1"/>
</dbReference>
<dbReference type="Gene3D" id="3.40.50.10680">
    <property type="entry name" value="CofD-like domains"/>
    <property type="match status" value="1"/>
</dbReference>
<keyword evidence="5" id="KW-1185">Reference proteome</keyword>
<dbReference type="EC" id="2.7.8.28" evidence="3"/>
<dbReference type="GeneID" id="90448185"/>
<comment type="function">
    <text evidence="3">Catalyzes the transfer of the 2-phospholactate moiety from (2S)-lactyl-2-diphospho-5'-guanosine to 7,8-didemethyl-8-hydroxy-5-deazariboflavin (FO) with the formation of oxidized coenzyme F420-0 and GMP.</text>
</comment>
<organism evidence="4 5">
    <name type="scientific">Geoglobus acetivorans</name>
    <dbReference type="NCBI Taxonomy" id="565033"/>
    <lineage>
        <taxon>Archaea</taxon>
        <taxon>Methanobacteriati</taxon>
        <taxon>Methanobacteriota</taxon>
        <taxon>Archaeoglobi</taxon>
        <taxon>Archaeoglobales</taxon>
        <taxon>Archaeoglobaceae</taxon>
        <taxon>Geoglobus</taxon>
    </lineage>
</organism>
<protein>
    <recommendedName>
        <fullName evidence="3">2-phospho-L-lactate transferase</fullName>
        <ecNumber evidence="3">2.7.8.28</ecNumber>
    </recommendedName>
    <alternativeName>
        <fullName evidence="3">EPPG:FO PEP transferase</fullName>
    </alternativeName>
</protein>